<protein>
    <submittedName>
        <fullName evidence="1">Uncharacterized protein</fullName>
    </submittedName>
</protein>
<sequence length="25" mass="3010">MGYAKRYSYSVIWHPHELLLMKAKS</sequence>
<evidence type="ECO:0000313" key="1">
    <source>
        <dbReference type="EMBL" id="JAD56194.1"/>
    </source>
</evidence>
<dbReference type="EMBL" id="GBRH01241701">
    <property type="protein sequence ID" value="JAD56194.1"/>
    <property type="molecule type" value="Transcribed_RNA"/>
</dbReference>
<reference evidence="1" key="1">
    <citation type="submission" date="2014-09" db="EMBL/GenBank/DDBJ databases">
        <authorList>
            <person name="Magalhaes I.L.F."/>
            <person name="Oliveira U."/>
            <person name="Santos F.R."/>
            <person name="Vidigal T.H.D.A."/>
            <person name="Brescovit A.D."/>
            <person name="Santos A.J."/>
        </authorList>
    </citation>
    <scope>NUCLEOTIDE SEQUENCE</scope>
    <source>
        <tissue evidence="1">Shoot tissue taken approximately 20 cm above the soil surface</tissue>
    </source>
</reference>
<organism evidence="1">
    <name type="scientific">Arundo donax</name>
    <name type="common">Giant reed</name>
    <name type="synonym">Donax arundinaceus</name>
    <dbReference type="NCBI Taxonomy" id="35708"/>
    <lineage>
        <taxon>Eukaryota</taxon>
        <taxon>Viridiplantae</taxon>
        <taxon>Streptophyta</taxon>
        <taxon>Embryophyta</taxon>
        <taxon>Tracheophyta</taxon>
        <taxon>Spermatophyta</taxon>
        <taxon>Magnoliopsida</taxon>
        <taxon>Liliopsida</taxon>
        <taxon>Poales</taxon>
        <taxon>Poaceae</taxon>
        <taxon>PACMAD clade</taxon>
        <taxon>Arundinoideae</taxon>
        <taxon>Arundineae</taxon>
        <taxon>Arundo</taxon>
    </lineage>
</organism>
<dbReference type="AlphaFoldDB" id="A0A0A9AWU8"/>
<proteinExistence type="predicted"/>
<accession>A0A0A9AWU8</accession>
<name>A0A0A9AWU8_ARUDO</name>
<reference evidence="1" key="2">
    <citation type="journal article" date="2015" name="Data Brief">
        <title>Shoot transcriptome of the giant reed, Arundo donax.</title>
        <authorList>
            <person name="Barrero R.A."/>
            <person name="Guerrero F.D."/>
            <person name="Moolhuijzen P."/>
            <person name="Goolsby J.A."/>
            <person name="Tidwell J."/>
            <person name="Bellgard S.E."/>
            <person name="Bellgard M.I."/>
        </authorList>
    </citation>
    <scope>NUCLEOTIDE SEQUENCE</scope>
    <source>
        <tissue evidence="1">Shoot tissue taken approximately 20 cm above the soil surface</tissue>
    </source>
</reference>